<accession>A0A2S4URF7</accession>
<dbReference type="EMBL" id="PKSL01000192">
    <property type="protein sequence ID" value="POV99836.1"/>
    <property type="molecule type" value="Genomic_DNA"/>
</dbReference>
<gene>
    <name evidence="1" type="ORF">PSTT_13525</name>
</gene>
<organism evidence="1 2">
    <name type="scientific">Puccinia striiformis</name>
    <dbReference type="NCBI Taxonomy" id="27350"/>
    <lineage>
        <taxon>Eukaryota</taxon>
        <taxon>Fungi</taxon>
        <taxon>Dikarya</taxon>
        <taxon>Basidiomycota</taxon>
        <taxon>Pucciniomycotina</taxon>
        <taxon>Pucciniomycetes</taxon>
        <taxon>Pucciniales</taxon>
        <taxon>Pucciniaceae</taxon>
        <taxon>Puccinia</taxon>
    </lineage>
</organism>
<evidence type="ECO:0000313" key="2">
    <source>
        <dbReference type="Proteomes" id="UP000239156"/>
    </source>
</evidence>
<reference evidence="1" key="1">
    <citation type="submission" date="2017-12" db="EMBL/GenBank/DDBJ databases">
        <title>Gene loss provides genomic basis for host adaptation in cereal stripe rust fungi.</title>
        <authorList>
            <person name="Xia C."/>
        </authorList>
    </citation>
    <scope>NUCLEOTIDE SEQUENCE [LARGE SCALE GENOMIC DNA]</scope>
    <source>
        <strain evidence="1">93-210</strain>
    </source>
</reference>
<keyword evidence="2" id="KW-1185">Reference proteome</keyword>
<dbReference type="VEuPathDB" id="FungiDB:PSTT_13525"/>
<dbReference type="AlphaFoldDB" id="A0A2S4URF7"/>
<sequence length="312" mass="36265">MAEPVYHATATYTSSTLTYLQTSILIFDLETVAPNHYMAIHLAECLKKFGPVRSWWAFPLERLMAQILKASHNNHIGELEITFLNDFCWLGNLRVLLNSDRLPDQLRPFIAQLRTCSDPVPRCIPQSVDPHWQKQILSSEIFPRLITKINSIKSVNNNCTYIDLMSHNNSMIQFRVTSSRVETCFGRINQIFKHKRVILEKQTLTNVWLVVCSQFCHIPPNIPHPFTSLVTYNLQVDLCYLETHKPQVIHIDEAIAHCAWIHYQAKEISTAFDQDCIALVSLDQLGSHYQFQHNYRFGSDHEFQWLRSTRLI</sequence>
<dbReference type="Proteomes" id="UP000239156">
    <property type="component" value="Unassembled WGS sequence"/>
</dbReference>
<evidence type="ECO:0000313" key="1">
    <source>
        <dbReference type="EMBL" id="POV99836.1"/>
    </source>
</evidence>
<name>A0A2S4URF7_9BASI</name>
<proteinExistence type="predicted"/>
<protein>
    <submittedName>
        <fullName evidence="1">Uncharacterized protein</fullName>
    </submittedName>
</protein>
<dbReference type="VEuPathDB" id="FungiDB:PSHT_10344"/>
<comment type="caution">
    <text evidence="1">The sequence shown here is derived from an EMBL/GenBank/DDBJ whole genome shotgun (WGS) entry which is preliminary data.</text>
</comment>